<gene>
    <name evidence="1" type="ORF">ENK01_02545</name>
</gene>
<dbReference type="SUPFAM" id="SSF56059">
    <property type="entry name" value="Glutathione synthetase ATP-binding domain-like"/>
    <property type="match status" value="1"/>
</dbReference>
<dbReference type="Gene3D" id="3.30.470.20">
    <property type="entry name" value="ATP-grasp fold, B domain"/>
    <property type="match status" value="1"/>
</dbReference>
<proteinExistence type="predicted"/>
<accession>A0A7V5NWX7</accession>
<dbReference type="EMBL" id="DROP01000171">
    <property type="protein sequence ID" value="HHI88808.1"/>
    <property type="molecule type" value="Genomic_DNA"/>
</dbReference>
<dbReference type="GO" id="GO:0005524">
    <property type="term" value="F:ATP binding"/>
    <property type="evidence" value="ECO:0007669"/>
    <property type="project" value="InterPro"/>
</dbReference>
<dbReference type="InterPro" id="IPR053191">
    <property type="entry name" value="DcsG_Biosynth_Enzyme"/>
</dbReference>
<dbReference type="AlphaFoldDB" id="A0A7V5NWX7"/>
<name>A0A7V5NWX7_9PROT</name>
<dbReference type="PANTHER" id="PTHR39217:SF1">
    <property type="entry name" value="GLUTATHIONE SYNTHETASE"/>
    <property type="match status" value="1"/>
</dbReference>
<organism evidence="1">
    <name type="scientific">Hellea balneolensis</name>
    <dbReference type="NCBI Taxonomy" id="287478"/>
    <lineage>
        <taxon>Bacteria</taxon>
        <taxon>Pseudomonadati</taxon>
        <taxon>Pseudomonadota</taxon>
        <taxon>Alphaproteobacteria</taxon>
        <taxon>Maricaulales</taxon>
        <taxon>Robiginitomaculaceae</taxon>
        <taxon>Hellea</taxon>
    </lineage>
</organism>
<sequence>MNEQNKKVAILCSADLLPGHPERRADYFELEDEIGKLTPAFAAHGMKLDLLEWHEAVEKAGDYAAVLPLLVWDYAKGNQEDFLQTMAQVCQRTNLYNRFDILKWNSNKSYLEDLGARGAPTIPTLHVERATERDAMRAFERFDCDRLVIKPDVGAGAWRQVILAKGDPWPEADKLPPKGALLQPYLESVANEGEYSFVYFEGRFSHALIKKPKAGDYRVQSIYGGHEEPYKPSEAEREQARAVLDVLDQTPLYARVDLIRGAHGQMLLIELEMIEPYLYLNMVEGDGADNKGAQRLARALARRLRVS</sequence>
<protein>
    <recommendedName>
        <fullName evidence="2">ATP-grasp domain-containing protein</fullName>
    </recommendedName>
</protein>
<evidence type="ECO:0008006" key="2">
    <source>
        <dbReference type="Google" id="ProtNLM"/>
    </source>
</evidence>
<comment type="caution">
    <text evidence="1">The sequence shown here is derived from an EMBL/GenBank/DDBJ whole genome shotgun (WGS) entry which is preliminary data.</text>
</comment>
<dbReference type="InterPro" id="IPR013815">
    <property type="entry name" value="ATP_grasp_subdomain_1"/>
</dbReference>
<evidence type="ECO:0000313" key="1">
    <source>
        <dbReference type="EMBL" id="HHI88808.1"/>
    </source>
</evidence>
<dbReference type="Gene3D" id="3.30.1490.20">
    <property type="entry name" value="ATP-grasp fold, A domain"/>
    <property type="match status" value="1"/>
</dbReference>
<dbReference type="Proteomes" id="UP000885806">
    <property type="component" value="Unassembled WGS sequence"/>
</dbReference>
<dbReference type="PANTHER" id="PTHR39217">
    <property type="match status" value="1"/>
</dbReference>
<reference evidence="1" key="1">
    <citation type="journal article" date="2020" name="mSystems">
        <title>Genome- and Community-Level Interaction Insights into Carbon Utilization and Element Cycling Functions of Hydrothermarchaeota in Hydrothermal Sediment.</title>
        <authorList>
            <person name="Zhou Z."/>
            <person name="Liu Y."/>
            <person name="Xu W."/>
            <person name="Pan J."/>
            <person name="Luo Z.H."/>
            <person name="Li M."/>
        </authorList>
    </citation>
    <scope>NUCLEOTIDE SEQUENCE [LARGE SCALE GENOMIC DNA]</scope>
    <source>
        <strain evidence="1">HyVt-538</strain>
    </source>
</reference>